<keyword evidence="7" id="KW-1185">Reference proteome</keyword>
<dbReference type="PROSITE" id="PS50002">
    <property type="entry name" value="SH3"/>
    <property type="match status" value="2"/>
</dbReference>
<dbReference type="Proteomes" id="UP000783686">
    <property type="component" value="Unassembled WGS sequence"/>
</dbReference>
<sequence>MGEIQTELTLKAGPPWGFRMAARDNGQVFVSQVLLNGCADQAGLEVGDIIEKIANCPMTDLEKAHEALRNASGSLCLAVKRENDSDISLINENDPPKALKPFEGFRESQNLQSHPFNNTHQTTEAYRISSEYIKPCVDHQKTPEAPNQKATESFAQKYSESTNIRSSESVDQKVPAGSPLKPSEITSLRSPEATKQTLNHRQPEVNPVQGNLSVDLQPLPDNLTVDVKDSRKSPSPLHSPETYQAQFINSPGSIESNSVRGSSRSPLLKHTKGIVNHTEKVLDYTQRDLNHTQGQRLESQQQGLQDPTDQQKGKKSHIEGRKSPVGEKGPVKSEQGPVKSEQGPAKGEQGPLEGKQHPVDQHNALQNPVAHQTYLPQHKFQTQTQEQILSPEGPQFPERVTLIDSYHEASNNLLKSCQSLKETSSSQEVSLQQNQQGNKPQVQQYNQPQSEEHNVQHVQQRQQSKNKTKIEQQNNTQAHTGLQQPNPNLKQDQQSLKPNQNLKQDLPSQNQDQPVQKLPPPVLPKPPTPTLKQKVEEEDEESEAISERIDNNKSLTEGNNKTVEFIQATRHITAVENSLGSVQRFERADQSLESQSLGSGRILEDQGLKKGQGIGQDQVQNQGIQENQRRNQDNQENINLASKEDQQYPENQIQNQQEQHPNQSQQNQENTNQIPAQTRPSLASLEAKLQHFEDKIKDDETTKNSAKPDDLPRGRISLEVGANDSPKAPRSVSLAAALSRKPPPAKNYLGGFQGSASDKKRFFEVQAARLTSPPRKMGNRRSRPKSVAGNPCFSRSQASTPTFGQGFSSSYYYRSENSTPVNYFCPPGVKMTNNNVEHLSRSFTNSENSNIWDAHNHKQTMEGSEGDGLGNQPNHLSQSKTTPSTIDQPATPISYQVQTTQISHTDSNNNTSSIKHEGNHQIDQPNHQPAHTDNNVKQGDKNNGSNEEKAVSKTNLEPVEQKPVLSRVQTPVREWSTVTYVKKEIPILAQPYSPPPEMPRFDSPEPRLMKPVRPFSLSMPSPNASSDTGFVSNLSTPKVKLDDKIGEPNESSKSSVDSAIPNMLEPNVRNGYAASCEETEEEGGAVSPLQVDEADWYKEMFRKMHVLEDHSFPSQHRDQPLTPVRSPPPIPIQGSHQSQEDLGGFEAAPPRIKALDQDLHHLPYSSDKSQNHVPYTQSHHSPQSPIPRDLTSPTQEKYRINNSTQQQYQLTSPDQQQYNSNNLNQELDQRQLQSPQFEAEQNIQHHLQQGQAYLEQAQEQLDEEMNGRNSRSQSVPRRYDPVADMEIIDQAYQLKKRSVMGNGRFYSNQNLNGDLQGRLSPFDESYEEVYKNAGAIARLAAPEISVRRCSPSSSISNISHVSQLKPTHTHFHLPSHRLRLNSESDRPKSASSNATRSVKTPEVSWLEVEQFSEKLGKPTKLRWKQRSLESVADQTVQHQIEDKLDKASRDLDRLLDDLQLQHLKAMRADSGVYCSSRSTSSNECNTGFLQNGTATLSKGAREMKRLQKEEMLSRQRADKLTSELDDQRSRRHGYIPNVSPSLQNNYNRLDQLLVDFDQPRRPATSMSAPQKQLMHSTSAHSLNRRPATSNVLTCTVLYKFVAQHPRELSLNRGDVVRVHREVDDHWLEGERNGHVGIFPASYVQIDSDVTTSGRNRVRAIYPFQARNSNELSLKAGEILKLRREIDSNWVEGNNSHGSIGIFPRSYVRDLELDDSDFSSASGGIPDRPKTPKLPNSNSTNFNRLV</sequence>
<evidence type="ECO:0000256" key="1">
    <source>
        <dbReference type="ARBA" id="ARBA00022443"/>
    </source>
</evidence>
<evidence type="ECO:0000259" key="5">
    <source>
        <dbReference type="PROSITE" id="PS50106"/>
    </source>
</evidence>
<feature type="region of interest" description="Disordered" evidence="3">
    <location>
        <begin position="647"/>
        <end position="673"/>
    </location>
</feature>
<feature type="compositionally biased region" description="Basic and acidic residues" evidence="3">
    <location>
        <begin position="1510"/>
        <end position="1528"/>
    </location>
</feature>
<feature type="compositionally biased region" description="Low complexity" evidence="3">
    <location>
        <begin position="648"/>
        <end position="673"/>
    </location>
</feature>
<name>A0A811KU02_9BILA</name>
<feature type="compositionally biased region" description="Low complexity" evidence="3">
    <location>
        <begin position="432"/>
        <end position="447"/>
    </location>
</feature>
<dbReference type="Pfam" id="PF00595">
    <property type="entry name" value="PDZ"/>
    <property type="match status" value="1"/>
</dbReference>
<proteinExistence type="predicted"/>
<dbReference type="Gene3D" id="2.30.30.40">
    <property type="entry name" value="SH3 Domains"/>
    <property type="match status" value="2"/>
</dbReference>
<feature type="region of interest" description="Disordered" evidence="3">
    <location>
        <begin position="773"/>
        <end position="797"/>
    </location>
</feature>
<dbReference type="PROSITE" id="PS50106">
    <property type="entry name" value="PDZ"/>
    <property type="match status" value="1"/>
</dbReference>
<feature type="region of interest" description="Disordered" evidence="3">
    <location>
        <begin position="694"/>
        <end position="738"/>
    </location>
</feature>
<dbReference type="PANTHER" id="PTHR14167">
    <property type="entry name" value="SH3 DOMAIN-CONTAINING"/>
    <property type="match status" value="1"/>
</dbReference>
<feature type="compositionally biased region" description="Polar residues" evidence="3">
    <location>
        <begin position="921"/>
        <end position="945"/>
    </location>
</feature>
<dbReference type="InterPro" id="IPR001478">
    <property type="entry name" value="PDZ"/>
</dbReference>
<dbReference type="InterPro" id="IPR036034">
    <property type="entry name" value="PDZ_sf"/>
</dbReference>
<feature type="compositionally biased region" description="Polar residues" evidence="3">
    <location>
        <begin position="417"/>
        <end position="431"/>
    </location>
</feature>
<feature type="compositionally biased region" description="Polar residues" evidence="3">
    <location>
        <begin position="871"/>
        <end position="913"/>
    </location>
</feature>
<feature type="region of interest" description="Disordered" evidence="3">
    <location>
        <begin position="1560"/>
        <end position="1584"/>
    </location>
</feature>
<evidence type="ECO:0000259" key="4">
    <source>
        <dbReference type="PROSITE" id="PS50002"/>
    </source>
</evidence>
<dbReference type="OrthoDB" id="73680at2759"/>
<feature type="compositionally biased region" description="Polar residues" evidence="3">
    <location>
        <begin position="248"/>
        <end position="265"/>
    </location>
</feature>
<feature type="compositionally biased region" description="Polar residues" evidence="3">
    <location>
        <begin position="1733"/>
        <end position="1745"/>
    </location>
</feature>
<feature type="region of interest" description="Disordered" evidence="3">
    <location>
        <begin position="139"/>
        <end position="221"/>
    </location>
</feature>
<dbReference type="Proteomes" id="UP000614601">
    <property type="component" value="Unassembled WGS sequence"/>
</dbReference>
<dbReference type="SMART" id="SM00228">
    <property type="entry name" value="PDZ"/>
    <property type="match status" value="1"/>
</dbReference>
<feature type="compositionally biased region" description="Polar residues" evidence="3">
    <location>
        <begin position="1166"/>
        <end position="1183"/>
    </location>
</feature>
<feature type="compositionally biased region" description="Polar residues" evidence="3">
    <location>
        <begin position="148"/>
        <end position="169"/>
    </location>
</feature>
<accession>A0A811KU02</accession>
<dbReference type="SUPFAM" id="SSF50156">
    <property type="entry name" value="PDZ domain-like"/>
    <property type="match status" value="1"/>
</dbReference>
<feature type="domain" description="PDZ" evidence="5">
    <location>
        <begin position="5"/>
        <end position="83"/>
    </location>
</feature>
<feature type="compositionally biased region" description="Polar residues" evidence="3">
    <location>
        <begin position="456"/>
        <end position="512"/>
    </location>
</feature>
<evidence type="ECO:0008006" key="8">
    <source>
        <dbReference type="Google" id="ProtNLM"/>
    </source>
</evidence>
<dbReference type="SMART" id="SM00326">
    <property type="entry name" value="SH3"/>
    <property type="match status" value="2"/>
</dbReference>
<dbReference type="PANTHER" id="PTHR14167:SF116">
    <property type="entry name" value="CAP, ISOFORM AC"/>
    <property type="match status" value="1"/>
</dbReference>
<organism evidence="6 7">
    <name type="scientific">Bursaphelenchus okinawaensis</name>
    <dbReference type="NCBI Taxonomy" id="465554"/>
    <lineage>
        <taxon>Eukaryota</taxon>
        <taxon>Metazoa</taxon>
        <taxon>Ecdysozoa</taxon>
        <taxon>Nematoda</taxon>
        <taxon>Chromadorea</taxon>
        <taxon>Rhabditida</taxon>
        <taxon>Tylenchina</taxon>
        <taxon>Tylenchomorpha</taxon>
        <taxon>Aphelenchoidea</taxon>
        <taxon>Aphelenchoididae</taxon>
        <taxon>Bursaphelenchus</taxon>
    </lineage>
</organism>
<feature type="region of interest" description="Disordered" evidence="3">
    <location>
        <begin position="1112"/>
        <end position="1144"/>
    </location>
</feature>
<dbReference type="CDD" id="cd11781">
    <property type="entry name" value="SH3_Sorbs_1"/>
    <property type="match status" value="1"/>
</dbReference>
<feature type="region of interest" description="Disordered" evidence="3">
    <location>
        <begin position="859"/>
        <end position="965"/>
    </location>
</feature>
<dbReference type="SUPFAM" id="SSF50044">
    <property type="entry name" value="SH3-domain"/>
    <property type="match status" value="2"/>
</dbReference>
<feature type="region of interest" description="Disordered" evidence="3">
    <location>
        <begin position="417"/>
        <end position="559"/>
    </location>
</feature>
<comment type="caution">
    <text evidence="6">The sequence shown here is derived from an EMBL/GenBank/DDBJ whole genome shotgun (WGS) entry which is preliminary data.</text>
</comment>
<feature type="compositionally biased region" description="Basic and acidic residues" evidence="3">
    <location>
        <begin position="694"/>
        <end position="713"/>
    </location>
</feature>
<dbReference type="InterPro" id="IPR036028">
    <property type="entry name" value="SH3-like_dom_sf"/>
</dbReference>
<feature type="compositionally biased region" description="Basic and acidic residues" evidence="3">
    <location>
        <begin position="309"/>
        <end position="331"/>
    </location>
</feature>
<protein>
    <recommendedName>
        <fullName evidence="8">SH3 domain-containing protein</fullName>
    </recommendedName>
</protein>
<feature type="domain" description="SH3" evidence="4">
    <location>
        <begin position="1589"/>
        <end position="1648"/>
    </location>
</feature>
<evidence type="ECO:0000313" key="6">
    <source>
        <dbReference type="EMBL" id="CAD5218493.1"/>
    </source>
</evidence>
<feature type="region of interest" description="Disordered" evidence="3">
    <location>
        <begin position="1041"/>
        <end position="1063"/>
    </location>
</feature>
<evidence type="ECO:0000313" key="7">
    <source>
        <dbReference type="Proteomes" id="UP000614601"/>
    </source>
</evidence>
<dbReference type="InterPro" id="IPR050384">
    <property type="entry name" value="Endophilin_SH3RF"/>
</dbReference>
<feature type="region of interest" description="Disordered" evidence="3">
    <location>
        <begin position="248"/>
        <end position="272"/>
    </location>
</feature>
<dbReference type="InterPro" id="IPR001452">
    <property type="entry name" value="SH3_domain"/>
</dbReference>
<keyword evidence="1 2" id="KW-0728">SH3 domain</keyword>
<dbReference type="Pfam" id="PF14604">
    <property type="entry name" value="SH3_9"/>
    <property type="match status" value="2"/>
</dbReference>
<dbReference type="EMBL" id="CAJFDH010000004">
    <property type="protein sequence ID" value="CAD5218493.1"/>
    <property type="molecule type" value="Genomic_DNA"/>
</dbReference>
<evidence type="ECO:0000256" key="3">
    <source>
        <dbReference type="SAM" id="MobiDB-lite"/>
    </source>
</evidence>
<feature type="compositionally biased region" description="Polar residues" evidence="3">
    <location>
        <begin position="184"/>
        <end position="200"/>
    </location>
</feature>
<dbReference type="EMBL" id="CAJFCW020000004">
    <property type="protein sequence ID" value="CAG9110711.1"/>
    <property type="molecule type" value="Genomic_DNA"/>
</dbReference>
<feature type="region of interest" description="Disordered" evidence="3">
    <location>
        <begin position="1718"/>
        <end position="1745"/>
    </location>
</feature>
<feature type="compositionally biased region" description="Polar residues" evidence="3">
    <location>
        <begin position="1389"/>
        <end position="1398"/>
    </location>
</feature>
<feature type="domain" description="SH3" evidence="4">
    <location>
        <begin position="1652"/>
        <end position="1712"/>
    </location>
</feature>
<feature type="compositionally biased region" description="Pro residues" evidence="3">
    <location>
        <begin position="517"/>
        <end position="529"/>
    </location>
</feature>
<feature type="region of interest" description="Disordered" evidence="3">
    <location>
        <begin position="1378"/>
        <end position="1398"/>
    </location>
</feature>
<feature type="region of interest" description="Disordered" evidence="3">
    <location>
        <begin position="1162"/>
        <end position="1193"/>
    </location>
</feature>
<reference evidence="6" key="1">
    <citation type="submission" date="2020-09" db="EMBL/GenBank/DDBJ databases">
        <authorList>
            <person name="Kikuchi T."/>
        </authorList>
    </citation>
    <scope>NUCLEOTIDE SEQUENCE</scope>
    <source>
        <strain evidence="6">SH1</strain>
    </source>
</reference>
<evidence type="ECO:0000256" key="2">
    <source>
        <dbReference type="PROSITE-ProRule" id="PRU00192"/>
    </source>
</evidence>
<feature type="region of interest" description="Disordered" evidence="3">
    <location>
        <begin position="1510"/>
        <end position="1541"/>
    </location>
</feature>
<feature type="compositionally biased region" description="Polar residues" evidence="3">
    <location>
        <begin position="1564"/>
        <end position="1584"/>
    </location>
</feature>
<feature type="compositionally biased region" description="Polar residues" evidence="3">
    <location>
        <begin position="379"/>
        <end position="388"/>
    </location>
</feature>
<dbReference type="Gene3D" id="2.30.42.10">
    <property type="match status" value="1"/>
</dbReference>
<gene>
    <name evidence="6" type="ORF">BOKJ2_LOCUS7703</name>
</gene>
<feature type="region of interest" description="Disordered" evidence="3">
    <location>
        <begin position="293"/>
        <end position="396"/>
    </location>
</feature>